<proteinExistence type="inferred from homology"/>
<dbReference type="Proteomes" id="UP001596364">
    <property type="component" value="Unassembled WGS sequence"/>
</dbReference>
<dbReference type="GO" id="GO:0052913">
    <property type="term" value="F:16S rRNA (guanine(966)-N(2))-methyltransferase activity"/>
    <property type="evidence" value="ECO:0007669"/>
    <property type="project" value="UniProtKB-EC"/>
</dbReference>
<dbReference type="EMBL" id="JBHSUS010000001">
    <property type="protein sequence ID" value="MFC6441406.1"/>
    <property type="molecule type" value="Genomic_DNA"/>
</dbReference>
<evidence type="ECO:0000256" key="10">
    <source>
        <dbReference type="ARBA" id="ARBA00048326"/>
    </source>
</evidence>
<dbReference type="NCBIfam" id="TIGR00095">
    <property type="entry name" value="16S rRNA (guanine(966)-N(2))-methyltransferase RsmD"/>
    <property type="match status" value="1"/>
</dbReference>
<evidence type="ECO:0000313" key="12">
    <source>
        <dbReference type="Proteomes" id="UP001596364"/>
    </source>
</evidence>
<dbReference type="SUPFAM" id="SSF53335">
    <property type="entry name" value="S-adenosyl-L-methionine-dependent methyltransferases"/>
    <property type="match status" value="1"/>
</dbReference>
<dbReference type="InterPro" id="IPR004398">
    <property type="entry name" value="RNA_MeTrfase_RsmD"/>
</dbReference>
<dbReference type="PANTHER" id="PTHR43542">
    <property type="entry name" value="METHYLTRANSFERASE"/>
    <property type="match status" value="1"/>
</dbReference>
<dbReference type="EC" id="2.1.1.171" evidence="3"/>
<dbReference type="Gene3D" id="3.40.50.150">
    <property type="entry name" value="Vaccinia Virus protein VP39"/>
    <property type="match status" value="1"/>
</dbReference>
<evidence type="ECO:0000256" key="7">
    <source>
        <dbReference type="ARBA" id="ARBA00022691"/>
    </source>
</evidence>
<dbReference type="InterPro" id="IPR002052">
    <property type="entry name" value="DNA_methylase_N6_adenine_CS"/>
</dbReference>
<evidence type="ECO:0000256" key="6">
    <source>
        <dbReference type="ARBA" id="ARBA00022679"/>
    </source>
</evidence>
<evidence type="ECO:0000256" key="4">
    <source>
        <dbReference type="ARBA" id="ARBA00013682"/>
    </source>
</evidence>
<keyword evidence="6 11" id="KW-0808">Transferase</keyword>
<evidence type="ECO:0000256" key="2">
    <source>
        <dbReference type="ARBA" id="ARBA00005269"/>
    </source>
</evidence>
<comment type="function">
    <text evidence="1">Specifically methylates the guanine in position 966 of 16S rRNA in the assembled 30S particle.</text>
</comment>
<dbReference type="InterPro" id="IPR029063">
    <property type="entry name" value="SAM-dependent_MTases_sf"/>
</dbReference>
<evidence type="ECO:0000256" key="5">
    <source>
        <dbReference type="ARBA" id="ARBA00022603"/>
    </source>
</evidence>
<dbReference type="PROSITE" id="PS00092">
    <property type="entry name" value="N6_MTASE"/>
    <property type="match status" value="1"/>
</dbReference>
<accession>A0ABW1XML0</accession>
<protein>
    <recommendedName>
        <fullName evidence="4">Ribosomal RNA small subunit methyltransferase D</fullName>
        <ecNumber evidence="3">2.1.1.171</ecNumber>
    </recommendedName>
    <alternativeName>
        <fullName evidence="8">16S rRNA m2G966 methyltransferase</fullName>
    </alternativeName>
    <alternativeName>
        <fullName evidence="9">rRNA (guanine-N(2)-)-methyltransferase</fullName>
    </alternativeName>
</protein>
<evidence type="ECO:0000256" key="1">
    <source>
        <dbReference type="ARBA" id="ARBA00002649"/>
    </source>
</evidence>
<evidence type="ECO:0000256" key="8">
    <source>
        <dbReference type="ARBA" id="ARBA00031268"/>
    </source>
</evidence>
<dbReference type="RefSeq" id="WP_371414263.1">
    <property type="nucleotide sequence ID" value="NZ_JBHSUS010000001.1"/>
</dbReference>
<keyword evidence="5 11" id="KW-0489">Methyltransferase</keyword>
<keyword evidence="12" id="KW-1185">Reference proteome</keyword>
<evidence type="ECO:0000256" key="3">
    <source>
        <dbReference type="ARBA" id="ARBA00012141"/>
    </source>
</evidence>
<organism evidence="11 12">
    <name type="scientific">Pseudobowmanella zhangzhouensis</name>
    <dbReference type="NCBI Taxonomy" id="1537679"/>
    <lineage>
        <taxon>Bacteria</taxon>
        <taxon>Pseudomonadati</taxon>
        <taxon>Pseudomonadota</taxon>
        <taxon>Gammaproteobacteria</taxon>
        <taxon>Alteromonadales</taxon>
        <taxon>Alteromonadaceae</taxon>
    </lineage>
</organism>
<comment type="similarity">
    <text evidence="2">Belongs to the methyltransferase superfamily. RsmD family.</text>
</comment>
<dbReference type="CDD" id="cd02440">
    <property type="entry name" value="AdoMet_MTases"/>
    <property type="match status" value="1"/>
</dbReference>
<reference evidence="12" key="1">
    <citation type="journal article" date="2019" name="Int. J. Syst. Evol. Microbiol.">
        <title>The Global Catalogue of Microorganisms (GCM) 10K type strain sequencing project: providing services to taxonomists for standard genome sequencing and annotation.</title>
        <authorList>
            <consortium name="The Broad Institute Genomics Platform"/>
            <consortium name="The Broad Institute Genome Sequencing Center for Infectious Disease"/>
            <person name="Wu L."/>
            <person name="Ma J."/>
        </authorList>
    </citation>
    <scope>NUCLEOTIDE SEQUENCE [LARGE SCALE GENOMIC DNA]</scope>
    <source>
        <strain evidence="12">CGMCC 1.16031</strain>
    </source>
</reference>
<comment type="catalytic activity">
    <reaction evidence="10">
        <text>guanosine(966) in 16S rRNA + S-adenosyl-L-methionine = N(2)-methylguanosine(966) in 16S rRNA + S-adenosyl-L-homocysteine + H(+)</text>
        <dbReference type="Rhea" id="RHEA:23548"/>
        <dbReference type="Rhea" id="RHEA-COMP:10211"/>
        <dbReference type="Rhea" id="RHEA-COMP:10212"/>
        <dbReference type="ChEBI" id="CHEBI:15378"/>
        <dbReference type="ChEBI" id="CHEBI:57856"/>
        <dbReference type="ChEBI" id="CHEBI:59789"/>
        <dbReference type="ChEBI" id="CHEBI:74269"/>
        <dbReference type="ChEBI" id="CHEBI:74481"/>
        <dbReference type="EC" id="2.1.1.171"/>
    </reaction>
</comment>
<dbReference type="PANTHER" id="PTHR43542:SF1">
    <property type="entry name" value="METHYLTRANSFERASE"/>
    <property type="match status" value="1"/>
</dbReference>
<evidence type="ECO:0000313" key="11">
    <source>
        <dbReference type="EMBL" id="MFC6441406.1"/>
    </source>
</evidence>
<gene>
    <name evidence="11" type="primary">rsmD</name>
    <name evidence="11" type="ORF">ACFP85_14730</name>
</gene>
<comment type="caution">
    <text evidence="11">The sequence shown here is derived from an EMBL/GenBank/DDBJ whole genome shotgun (WGS) entry which is preliminary data.</text>
</comment>
<dbReference type="Pfam" id="PF03602">
    <property type="entry name" value="Cons_hypoth95"/>
    <property type="match status" value="1"/>
</dbReference>
<evidence type="ECO:0000256" key="9">
    <source>
        <dbReference type="ARBA" id="ARBA00033371"/>
    </source>
</evidence>
<sequence>MGDLYSMAMCLGCFNTAQNVTLRGIKLVLIYPGNHNISMKRQVKQKSPATGAIRIIAGQWRGRKLPVLDVEGLRPTTDRTKETVFNWLTPYLAETNCLDAFAGAGSLGFEALSRYASHCTFVELDKQAAKQILANRDLLKLSAQAADVRQGSLFQQHLPEASYDVVFVDPPFNRGLAQQAIDWLSQSGCLKPDALVYVECELTAMPLNLPGGWQLLKQKQTQQFSYQLYQTGDRDA</sequence>
<name>A0ABW1XML0_9ALTE</name>
<keyword evidence="7" id="KW-0949">S-adenosyl-L-methionine</keyword>